<feature type="repeat" description="ANK" evidence="3">
    <location>
        <begin position="78"/>
        <end position="110"/>
    </location>
</feature>
<keyword evidence="2 3" id="KW-0040">ANK repeat</keyword>
<accession>A0A5C7ITA6</accession>
<dbReference type="PANTHER" id="PTHR24171:SF8">
    <property type="entry name" value="BRCA1-ASSOCIATED RING DOMAIN PROTEIN 1"/>
    <property type="match status" value="1"/>
</dbReference>
<comment type="caution">
    <text evidence="5">The sequence shown here is derived from an EMBL/GenBank/DDBJ whole genome shotgun (WGS) entry which is preliminary data.</text>
</comment>
<keyword evidence="4" id="KW-0472">Membrane</keyword>
<keyword evidence="4" id="KW-0812">Transmembrane</keyword>
<reference evidence="6" key="1">
    <citation type="journal article" date="2019" name="Gigascience">
        <title>De novo genome assembly of the endangered Acer yangbiense, a plant species with extremely small populations endemic to Yunnan Province, China.</title>
        <authorList>
            <person name="Yang J."/>
            <person name="Wariss H.M."/>
            <person name="Tao L."/>
            <person name="Zhang R."/>
            <person name="Yun Q."/>
            <person name="Hollingsworth P."/>
            <person name="Dao Z."/>
            <person name="Luo G."/>
            <person name="Guo H."/>
            <person name="Ma Y."/>
            <person name="Sun W."/>
        </authorList>
    </citation>
    <scope>NUCLEOTIDE SEQUENCE [LARGE SCALE GENOMIC DNA]</scope>
    <source>
        <strain evidence="6">cv. Malutang</strain>
    </source>
</reference>
<dbReference type="GO" id="GO:0004842">
    <property type="term" value="F:ubiquitin-protein transferase activity"/>
    <property type="evidence" value="ECO:0007669"/>
    <property type="project" value="TreeGrafter"/>
</dbReference>
<keyword evidence="6" id="KW-1185">Reference proteome</keyword>
<evidence type="ECO:0000256" key="4">
    <source>
        <dbReference type="SAM" id="Phobius"/>
    </source>
</evidence>
<dbReference type="Pfam" id="PF00023">
    <property type="entry name" value="Ank"/>
    <property type="match status" value="2"/>
</dbReference>
<evidence type="ECO:0000256" key="3">
    <source>
        <dbReference type="PROSITE-ProRule" id="PRU00023"/>
    </source>
</evidence>
<dbReference type="Gene3D" id="1.25.40.20">
    <property type="entry name" value="Ankyrin repeat-containing domain"/>
    <property type="match status" value="1"/>
</dbReference>
<dbReference type="OrthoDB" id="10057496at2759"/>
<dbReference type="SUPFAM" id="SSF48403">
    <property type="entry name" value="Ankyrin repeat"/>
    <property type="match status" value="1"/>
</dbReference>
<evidence type="ECO:0000256" key="2">
    <source>
        <dbReference type="ARBA" id="ARBA00023043"/>
    </source>
</evidence>
<dbReference type="AlphaFoldDB" id="A0A5C7ITA6"/>
<dbReference type="GO" id="GO:0085020">
    <property type="term" value="P:protein K6-linked ubiquitination"/>
    <property type="evidence" value="ECO:0007669"/>
    <property type="project" value="TreeGrafter"/>
</dbReference>
<dbReference type="EMBL" id="VAHF01000001">
    <property type="protein sequence ID" value="TXG72435.1"/>
    <property type="molecule type" value="Genomic_DNA"/>
</dbReference>
<proteinExistence type="predicted"/>
<evidence type="ECO:0000256" key="1">
    <source>
        <dbReference type="ARBA" id="ARBA00022737"/>
    </source>
</evidence>
<evidence type="ECO:0000313" key="5">
    <source>
        <dbReference type="EMBL" id="TXG72435.1"/>
    </source>
</evidence>
<feature type="transmembrane region" description="Helical" evidence="4">
    <location>
        <begin position="51"/>
        <end position="69"/>
    </location>
</feature>
<dbReference type="PROSITE" id="PS50297">
    <property type="entry name" value="ANK_REP_REGION"/>
    <property type="match status" value="2"/>
</dbReference>
<dbReference type="InterPro" id="IPR002110">
    <property type="entry name" value="Ankyrin_rpt"/>
</dbReference>
<dbReference type="InterPro" id="IPR036770">
    <property type="entry name" value="Ankyrin_rpt-contain_sf"/>
</dbReference>
<evidence type="ECO:0000313" key="6">
    <source>
        <dbReference type="Proteomes" id="UP000323000"/>
    </source>
</evidence>
<dbReference type="Proteomes" id="UP000323000">
    <property type="component" value="Chromosome 1"/>
</dbReference>
<gene>
    <name evidence="5" type="ORF">EZV62_001014</name>
</gene>
<dbReference type="PROSITE" id="PS50088">
    <property type="entry name" value="ANK_REPEAT"/>
    <property type="match status" value="2"/>
</dbReference>
<keyword evidence="4" id="KW-1133">Transmembrane helix</keyword>
<protein>
    <submittedName>
        <fullName evidence="5">Uncharacterized protein</fullName>
    </submittedName>
</protein>
<sequence>MGQEANPAPEHSPTTSENVDELLEAARYDDVISLASSGVPLDSKDSQGRTVVQNGTAILLMFCMVPSSIDVWLTYYLYLGTALHMAAANGHLGIVEYLISRGVAFQNKQINMVYLRTYYTDLCRQDKGLRVVQLSEEVTVIRCYALNEEKNTPLHWACLNGHTEVVKKLILAGANVSILNSQERTPIDEAVSRGKMDVIDTINATMAQVELSGVAVS</sequence>
<keyword evidence="1" id="KW-0677">Repeat</keyword>
<feature type="repeat" description="ANK" evidence="3">
    <location>
        <begin position="149"/>
        <end position="181"/>
    </location>
</feature>
<organism evidence="5 6">
    <name type="scientific">Acer yangbiense</name>
    <dbReference type="NCBI Taxonomy" id="1000413"/>
    <lineage>
        <taxon>Eukaryota</taxon>
        <taxon>Viridiplantae</taxon>
        <taxon>Streptophyta</taxon>
        <taxon>Embryophyta</taxon>
        <taxon>Tracheophyta</taxon>
        <taxon>Spermatophyta</taxon>
        <taxon>Magnoliopsida</taxon>
        <taxon>eudicotyledons</taxon>
        <taxon>Gunneridae</taxon>
        <taxon>Pentapetalae</taxon>
        <taxon>rosids</taxon>
        <taxon>malvids</taxon>
        <taxon>Sapindales</taxon>
        <taxon>Sapindaceae</taxon>
        <taxon>Hippocastanoideae</taxon>
        <taxon>Acereae</taxon>
        <taxon>Acer</taxon>
    </lineage>
</organism>
<name>A0A5C7ITA6_9ROSI</name>
<dbReference type="SMART" id="SM00248">
    <property type="entry name" value="ANK"/>
    <property type="match status" value="3"/>
</dbReference>
<dbReference type="PANTHER" id="PTHR24171">
    <property type="entry name" value="ANKYRIN REPEAT DOMAIN-CONTAINING PROTEIN 39-RELATED"/>
    <property type="match status" value="1"/>
</dbReference>